<keyword evidence="2" id="KW-1185">Reference proteome</keyword>
<accession>A0A5B6V9F1</accession>
<name>A0A5B6V9F1_9ROSI</name>
<organism evidence="1 2">
    <name type="scientific">Gossypium australe</name>
    <dbReference type="NCBI Taxonomy" id="47621"/>
    <lineage>
        <taxon>Eukaryota</taxon>
        <taxon>Viridiplantae</taxon>
        <taxon>Streptophyta</taxon>
        <taxon>Embryophyta</taxon>
        <taxon>Tracheophyta</taxon>
        <taxon>Spermatophyta</taxon>
        <taxon>Magnoliopsida</taxon>
        <taxon>eudicotyledons</taxon>
        <taxon>Gunneridae</taxon>
        <taxon>Pentapetalae</taxon>
        <taxon>rosids</taxon>
        <taxon>malvids</taxon>
        <taxon>Malvales</taxon>
        <taxon>Malvaceae</taxon>
        <taxon>Malvoideae</taxon>
        <taxon>Gossypium</taxon>
    </lineage>
</organism>
<protein>
    <submittedName>
        <fullName evidence="1">NADH--cytochrome b5 reductase 1-like</fullName>
    </submittedName>
</protein>
<evidence type="ECO:0000313" key="2">
    <source>
        <dbReference type="Proteomes" id="UP000325315"/>
    </source>
</evidence>
<dbReference type="AlphaFoldDB" id="A0A5B6V9F1"/>
<comment type="caution">
    <text evidence="1">The sequence shown here is derived from an EMBL/GenBank/DDBJ whole genome shotgun (WGS) entry which is preliminary data.</text>
</comment>
<sequence length="69" mass="8071">MTEDLSQHLKWFLQLSDTFKYNGAPGSIMTWGKLARKFLQKFFPISKTIHLRREIAMFKQLVGESSHEA</sequence>
<proteinExistence type="predicted"/>
<reference evidence="2" key="1">
    <citation type="journal article" date="2019" name="Plant Biotechnol. J.">
        <title>Genome sequencing of the Australian wild diploid species Gossypium australe highlights disease resistance and delayed gland morphogenesis.</title>
        <authorList>
            <person name="Cai Y."/>
            <person name="Cai X."/>
            <person name="Wang Q."/>
            <person name="Wang P."/>
            <person name="Zhang Y."/>
            <person name="Cai C."/>
            <person name="Xu Y."/>
            <person name="Wang K."/>
            <person name="Zhou Z."/>
            <person name="Wang C."/>
            <person name="Geng S."/>
            <person name="Li B."/>
            <person name="Dong Q."/>
            <person name="Hou Y."/>
            <person name="Wang H."/>
            <person name="Ai P."/>
            <person name="Liu Z."/>
            <person name="Yi F."/>
            <person name="Sun M."/>
            <person name="An G."/>
            <person name="Cheng J."/>
            <person name="Zhang Y."/>
            <person name="Shi Q."/>
            <person name="Xie Y."/>
            <person name="Shi X."/>
            <person name="Chang Y."/>
            <person name="Huang F."/>
            <person name="Chen Y."/>
            <person name="Hong S."/>
            <person name="Mi L."/>
            <person name="Sun Q."/>
            <person name="Zhang L."/>
            <person name="Zhou B."/>
            <person name="Peng R."/>
            <person name="Zhang X."/>
            <person name="Liu F."/>
        </authorList>
    </citation>
    <scope>NUCLEOTIDE SEQUENCE [LARGE SCALE GENOMIC DNA]</scope>
    <source>
        <strain evidence="2">cv. PA1801</strain>
    </source>
</reference>
<dbReference type="OrthoDB" id="999762at2759"/>
<dbReference type="EMBL" id="SMMG02000007">
    <property type="protein sequence ID" value="KAA3465747.1"/>
    <property type="molecule type" value="Genomic_DNA"/>
</dbReference>
<gene>
    <name evidence="1" type="ORF">EPI10_000888</name>
</gene>
<evidence type="ECO:0000313" key="1">
    <source>
        <dbReference type="EMBL" id="KAA3465747.1"/>
    </source>
</evidence>
<dbReference type="Proteomes" id="UP000325315">
    <property type="component" value="Unassembled WGS sequence"/>
</dbReference>